<evidence type="ECO:0000313" key="1">
    <source>
        <dbReference type="EMBL" id="CUG86657.1"/>
    </source>
</evidence>
<gene>
    <name evidence="1" type="ORF">BSAL_94050</name>
</gene>
<organism evidence="1 2">
    <name type="scientific">Bodo saltans</name>
    <name type="common">Flagellated protozoan</name>
    <dbReference type="NCBI Taxonomy" id="75058"/>
    <lineage>
        <taxon>Eukaryota</taxon>
        <taxon>Discoba</taxon>
        <taxon>Euglenozoa</taxon>
        <taxon>Kinetoplastea</taxon>
        <taxon>Metakinetoplastina</taxon>
        <taxon>Eubodonida</taxon>
        <taxon>Bodonidae</taxon>
        <taxon>Bodo</taxon>
    </lineage>
</organism>
<sequence length="198" mass="20846">PYVESKYNFSSRTVYFTEIAPVSIIQLGSVRNSTIEVTSCNVTVVQVSTTSRFVHSPAALLFSVVGLLVDSSISIRNSSFVVVRNSSSGSSFELSAPLLNLSGVGGVVSLHDSLFVNIVSIAWRQVILAKNVINTSTTLTQNTVCIVSGIILGAASIVAIADRTRACYAAALGMERDCTQRNAAADVTAAIEATTNPL</sequence>
<dbReference type="EMBL" id="CYKH01001355">
    <property type="protein sequence ID" value="CUG86657.1"/>
    <property type="molecule type" value="Genomic_DNA"/>
</dbReference>
<name>A0A0S4JE63_BODSA</name>
<dbReference type="VEuPathDB" id="TriTrypDB:BSAL_94050"/>
<evidence type="ECO:0000313" key="2">
    <source>
        <dbReference type="Proteomes" id="UP000051952"/>
    </source>
</evidence>
<feature type="non-terminal residue" evidence="1">
    <location>
        <position position="1"/>
    </location>
</feature>
<dbReference type="Proteomes" id="UP000051952">
    <property type="component" value="Unassembled WGS sequence"/>
</dbReference>
<accession>A0A0S4JE63</accession>
<reference evidence="2" key="1">
    <citation type="submission" date="2015-09" db="EMBL/GenBank/DDBJ databases">
        <authorList>
            <consortium name="Pathogen Informatics"/>
        </authorList>
    </citation>
    <scope>NUCLEOTIDE SEQUENCE [LARGE SCALE GENOMIC DNA]</scope>
    <source>
        <strain evidence="2">Lake Konstanz</strain>
    </source>
</reference>
<proteinExistence type="predicted"/>
<keyword evidence="2" id="KW-1185">Reference proteome</keyword>
<protein>
    <submittedName>
        <fullName evidence="1">Uncharacterized protein</fullName>
    </submittedName>
</protein>
<dbReference type="AlphaFoldDB" id="A0A0S4JE63"/>